<gene>
    <name evidence="2" type="ORF">LENED_000896</name>
</gene>
<proteinExistence type="predicted"/>
<reference evidence="2 3" key="1">
    <citation type="submission" date="2016-08" db="EMBL/GenBank/DDBJ databases">
        <authorList>
            <consortium name="Lentinula edodes genome sequencing consortium"/>
            <person name="Sakamoto Y."/>
            <person name="Nakade K."/>
            <person name="Sato S."/>
            <person name="Yoshida Y."/>
            <person name="Miyazaki K."/>
            <person name="Natsume S."/>
            <person name="Konno N."/>
        </authorList>
    </citation>
    <scope>NUCLEOTIDE SEQUENCE [LARGE SCALE GENOMIC DNA]</scope>
    <source>
        <strain evidence="2 3">NBRC 111202</strain>
    </source>
</reference>
<feature type="compositionally biased region" description="Polar residues" evidence="1">
    <location>
        <begin position="310"/>
        <end position="323"/>
    </location>
</feature>
<protein>
    <submittedName>
        <fullName evidence="2">Uncharacterized protein</fullName>
    </submittedName>
</protein>
<feature type="region of interest" description="Disordered" evidence="1">
    <location>
        <begin position="123"/>
        <end position="159"/>
    </location>
</feature>
<reference evidence="2 3" key="2">
    <citation type="submission" date="2017-02" db="EMBL/GenBank/DDBJ databases">
        <title>A genome survey and senescence transcriptome analysis in Lentinula edodes.</title>
        <authorList>
            <person name="Sakamoto Y."/>
            <person name="Nakade K."/>
            <person name="Sato S."/>
            <person name="Yoshida Y."/>
            <person name="Miyazaki K."/>
            <person name="Natsume S."/>
            <person name="Konno N."/>
        </authorList>
    </citation>
    <scope>NUCLEOTIDE SEQUENCE [LARGE SCALE GENOMIC DNA]</scope>
    <source>
        <strain evidence="2 3">NBRC 111202</strain>
    </source>
</reference>
<evidence type="ECO:0000256" key="1">
    <source>
        <dbReference type="SAM" id="MobiDB-lite"/>
    </source>
</evidence>
<organism evidence="2 3">
    <name type="scientific">Lentinula edodes</name>
    <name type="common">Shiitake mushroom</name>
    <name type="synonym">Lentinus edodes</name>
    <dbReference type="NCBI Taxonomy" id="5353"/>
    <lineage>
        <taxon>Eukaryota</taxon>
        <taxon>Fungi</taxon>
        <taxon>Dikarya</taxon>
        <taxon>Basidiomycota</taxon>
        <taxon>Agaricomycotina</taxon>
        <taxon>Agaricomycetes</taxon>
        <taxon>Agaricomycetidae</taxon>
        <taxon>Agaricales</taxon>
        <taxon>Marasmiineae</taxon>
        <taxon>Omphalotaceae</taxon>
        <taxon>Lentinula</taxon>
    </lineage>
</organism>
<dbReference type="AlphaFoldDB" id="A0A1Q3DWX5"/>
<name>A0A1Q3DWX5_LENED</name>
<feature type="compositionally biased region" description="Polar residues" evidence="1">
    <location>
        <begin position="273"/>
        <end position="283"/>
    </location>
</feature>
<dbReference type="EMBL" id="BDGU01000014">
    <property type="protein sequence ID" value="GAV99439.1"/>
    <property type="molecule type" value="Genomic_DNA"/>
</dbReference>
<dbReference type="Proteomes" id="UP000188533">
    <property type="component" value="Unassembled WGS sequence"/>
</dbReference>
<feature type="compositionally biased region" description="Basic and acidic residues" evidence="1">
    <location>
        <begin position="325"/>
        <end position="342"/>
    </location>
</feature>
<feature type="region of interest" description="Disordered" evidence="1">
    <location>
        <begin position="188"/>
        <end position="342"/>
    </location>
</feature>
<comment type="caution">
    <text evidence="2">The sequence shown here is derived from an EMBL/GenBank/DDBJ whole genome shotgun (WGS) entry which is preliminary data.</text>
</comment>
<sequence>MQREILHHPLSPTQHTGPLIPVVFPVPPVEIGTDPSDFSIPPNDEGRSCQVFWDAPQNEHFISAYDRGSSLVEEYEPPSVRRFSEAAASSETSEVAVREGDRERIINKILADQPLLRMHSVPSEVYSHSRPATPPPPHVKDEKDEPATNDSTSTSTSLSIDLQDETTVAEVTDILVTSERFDDVQIPHTTGIKPLFGGSVPDDEYLPTPRNTPPSPNTLSTPSTFISCLAGKTSSPHESRVLSINQSSHPPPPHLSISSDSSSSNLDLLPSSRNFPQTSNSAKISKRRRQAPASSLTSPSRSCIGKRLSFGQTSLYSQTTANVEPTRRPEPETVRSSGVKKEQVVKKEEAVKEKCKEEKVVKKETTARELVKKEKAQEVKEEKVAKHEEKSVKREKVVREEKHVIREKRMKRRLDLIPSERNAARNPRPEKRHRLFLNEIHVNLWINDIQRISYLDKSYQVLDHIDGLKLFNVLVDIEERRFEVTLELLGAGNPSLAKSLGQLRKHRTRYDTMFDLKIRYKASQLVDYFAQKYNVANPHDGGSQI</sequence>
<feature type="compositionally biased region" description="Polar residues" evidence="1">
    <location>
        <begin position="292"/>
        <end position="301"/>
    </location>
</feature>
<accession>A0A1Q3DWX5</accession>
<keyword evidence="3" id="KW-1185">Reference proteome</keyword>
<feature type="compositionally biased region" description="Low complexity" evidence="1">
    <location>
        <begin position="255"/>
        <end position="272"/>
    </location>
</feature>
<evidence type="ECO:0000313" key="3">
    <source>
        <dbReference type="Proteomes" id="UP000188533"/>
    </source>
</evidence>
<evidence type="ECO:0000313" key="2">
    <source>
        <dbReference type="EMBL" id="GAV99439.1"/>
    </source>
</evidence>